<dbReference type="RefSeq" id="WP_246901945.1">
    <property type="nucleotide sequence ID" value="NZ_JALJRB010000001.1"/>
</dbReference>
<feature type="transmembrane region" description="Helical" evidence="6">
    <location>
        <begin position="344"/>
        <end position="364"/>
    </location>
</feature>
<reference evidence="7" key="1">
    <citation type="submission" date="2022-04" db="EMBL/GenBank/DDBJ databases">
        <title>Desulfatitalea alkaliphila sp. nov., a novel anaerobic sulfate-reducing bacterium isolated from terrestrial mud volcano, Taman Peninsula, Russia.</title>
        <authorList>
            <person name="Khomyakova M.A."/>
            <person name="Merkel A.Y."/>
            <person name="Slobodkin A.I."/>
        </authorList>
    </citation>
    <scope>NUCLEOTIDE SEQUENCE</scope>
    <source>
        <strain evidence="7">M08but</strain>
    </source>
</reference>
<dbReference type="Pfam" id="PF00939">
    <property type="entry name" value="Na_sulph_symp"/>
    <property type="match status" value="1"/>
</dbReference>
<accession>A0AA41R3Y5</accession>
<dbReference type="InterPro" id="IPR031312">
    <property type="entry name" value="Na/sul_symport_CS"/>
</dbReference>
<feature type="transmembrane region" description="Helical" evidence="6">
    <location>
        <begin position="376"/>
        <end position="397"/>
    </location>
</feature>
<feature type="transmembrane region" description="Helical" evidence="6">
    <location>
        <begin position="303"/>
        <end position="323"/>
    </location>
</feature>
<feature type="transmembrane region" description="Helical" evidence="6">
    <location>
        <begin position="118"/>
        <end position="136"/>
    </location>
</feature>
<protein>
    <submittedName>
        <fullName evidence="7">DASS family sodium-coupled anion symporter</fullName>
    </submittedName>
</protein>
<evidence type="ECO:0000313" key="7">
    <source>
        <dbReference type="EMBL" id="MCJ8498953.1"/>
    </source>
</evidence>
<feature type="transmembrane region" description="Helical" evidence="6">
    <location>
        <begin position="409"/>
        <end position="428"/>
    </location>
</feature>
<comment type="caution">
    <text evidence="7">The sequence shown here is derived from an EMBL/GenBank/DDBJ whole genome shotgun (WGS) entry which is preliminary data.</text>
</comment>
<organism evidence="7 8">
    <name type="scientific">Desulfatitalea alkaliphila</name>
    <dbReference type="NCBI Taxonomy" id="2929485"/>
    <lineage>
        <taxon>Bacteria</taxon>
        <taxon>Pseudomonadati</taxon>
        <taxon>Thermodesulfobacteriota</taxon>
        <taxon>Desulfobacteria</taxon>
        <taxon>Desulfobacterales</taxon>
        <taxon>Desulfosarcinaceae</taxon>
        <taxon>Desulfatitalea</taxon>
    </lineage>
</organism>
<dbReference type="GO" id="GO:0005886">
    <property type="term" value="C:plasma membrane"/>
    <property type="evidence" value="ECO:0007669"/>
    <property type="project" value="TreeGrafter"/>
</dbReference>
<comment type="subcellular location">
    <subcellularLocation>
        <location evidence="1">Membrane</location>
        <topology evidence="1">Multi-pass membrane protein</topology>
    </subcellularLocation>
</comment>
<keyword evidence="4 6" id="KW-1133">Transmembrane helix</keyword>
<dbReference type="Proteomes" id="UP001165427">
    <property type="component" value="Unassembled WGS sequence"/>
</dbReference>
<dbReference type="PANTHER" id="PTHR10283:SF82">
    <property type="entry name" value="SOLUTE CARRIER FAMILY 13 MEMBER 2"/>
    <property type="match status" value="1"/>
</dbReference>
<keyword evidence="5 6" id="KW-0472">Membrane</keyword>
<feature type="transmembrane region" description="Helical" evidence="6">
    <location>
        <begin position="142"/>
        <end position="158"/>
    </location>
</feature>
<keyword evidence="3 6" id="KW-0812">Transmembrane</keyword>
<sequence>MRSTLQKTGLFLGPILFLIVLAMDLDPERAVVTRMAAVAVLMATWWVTDAVPMSATALLPMVLYPLLGILKGSELAPVYINSTIFLFLGGFMIAVAMENWLLHRRIALKIIRIIGGGPARLVLGFMIAAGFLSMWISNTATAIMMLPIGMAIVSKLEADFGRERVHPFTVALMLGIAYACSTGGIATLVGTPPNLALQRIYELTFPEAAPIAFGQWFVMALPLSLVMGAIVWLLLTRVFFSFPKDLRVDRDVVEMEYRQLGRMSYEEKIVGAVFAATALLWIFRTPLNLGFVGIPGWSQLLPYPGMIDDGTVAVAMALILFIIPSRDKKSKRSAILGLNTVQRLPWNIVLLFGGGFALAEGFQVTGLADYLGAKMFVLQGIHPILLIAVICVGLTFLTELTSNTATTQMILPIVASVAVAMQIHPLLLMVPATIAASCAFMLPIATPPNAIVFGSGRIQIHEMARVGIFINLIGVPIITFFFYFIGRLVFDIDLGAMPQWAIDAAAGR</sequence>
<feature type="transmembrane region" description="Helical" evidence="6">
    <location>
        <begin position="265"/>
        <end position="283"/>
    </location>
</feature>
<dbReference type="AlphaFoldDB" id="A0AA41R3Y5"/>
<keyword evidence="8" id="KW-1185">Reference proteome</keyword>
<feature type="transmembrane region" description="Helical" evidence="6">
    <location>
        <begin position="170"/>
        <end position="191"/>
    </location>
</feature>
<proteinExistence type="predicted"/>
<dbReference type="PROSITE" id="PS01271">
    <property type="entry name" value="NA_SULFATE"/>
    <property type="match status" value="1"/>
</dbReference>
<evidence type="ECO:0000256" key="6">
    <source>
        <dbReference type="SAM" id="Phobius"/>
    </source>
</evidence>
<feature type="transmembrane region" description="Helical" evidence="6">
    <location>
        <begin position="434"/>
        <end position="454"/>
    </location>
</feature>
<gene>
    <name evidence="7" type="ORF">MRX98_00090</name>
</gene>
<evidence type="ECO:0000256" key="5">
    <source>
        <dbReference type="ARBA" id="ARBA00023136"/>
    </source>
</evidence>
<dbReference type="GO" id="GO:0015141">
    <property type="term" value="F:succinate transmembrane transporter activity"/>
    <property type="evidence" value="ECO:0007669"/>
    <property type="project" value="UniProtKB-ARBA"/>
</dbReference>
<feature type="transmembrane region" description="Helical" evidence="6">
    <location>
        <begin position="78"/>
        <end position="97"/>
    </location>
</feature>
<keyword evidence="2" id="KW-0813">Transport</keyword>
<dbReference type="EMBL" id="JALJRB010000001">
    <property type="protein sequence ID" value="MCJ8498953.1"/>
    <property type="molecule type" value="Genomic_DNA"/>
</dbReference>
<evidence type="ECO:0000313" key="8">
    <source>
        <dbReference type="Proteomes" id="UP001165427"/>
    </source>
</evidence>
<evidence type="ECO:0000256" key="2">
    <source>
        <dbReference type="ARBA" id="ARBA00022448"/>
    </source>
</evidence>
<dbReference type="InterPro" id="IPR001898">
    <property type="entry name" value="SLC13A/DASS"/>
</dbReference>
<feature type="transmembrane region" description="Helical" evidence="6">
    <location>
        <begin position="466"/>
        <end position="485"/>
    </location>
</feature>
<dbReference type="CDD" id="cd01115">
    <property type="entry name" value="SLC13_permease"/>
    <property type="match status" value="1"/>
</dbReference>
<dbReference type="NCBIfam" id="TIGR00785">
    <property type="entry name" value="dass"/>
    <property type="match status" value="1"/>
</dbReference>
<evidence type="ECO:0000256" key="4">
    <source>
        <dbReference type="ARBA" id="ARBA00022989"/>
    </source>
</evidence>
<feature type="transmembrane region" description="Helical" evidence="6">
    <location>
        <begin position="211"/>
        <end position="235"/>
    </location>
</feature>
<evidence type="ECO:0000256" key="3">
    <source>
        <dbReference type="ARBA" id="ARBA00022692"/>
    </source>
</evidence>
<evidence type="ECO:0000256" key="1">
    <source>
        <dbReference type="ARBA" id="ARBA00004141"/>
    </source>
</evidence>
<dbReference type="PANTHER" id="PTHR10283">
    <property type="entry name" value="SOLUTE CARRIER FAMILY 13 MEMBER"/>
    <property type="match status" value="1"/>
</dbReference>
<name>A0AA41R3Y5_9BACT</name>